<comment type="caution">
    <text evidence="1">The sequence shown here is derived from an EMBL/GenBank/DDBJ whole genome shotgun (WGS) entry which is preliminary data.</text>
</comment>
<protein>
    <submittedName>
        <fullName evidence="1">Uncharacterized protein</fullName>
    </submittedName>
</protein>
<sequence length="57" mass="6611">MVVKFPVAIREMFQVKTLLHTLFQINHADAEIQLALLSSCSKQYFIPTTLSFTRKVR</sequence>
<keyword evidence="2" id="KW-1185">Reference proteome</keyword>
<organism evidence="1 2">
    <name type="scientific">Pistacia atlantica</name>
    <dbReference type="NCBI Taxonomy" id="434234"/>
    <lineage>
        <taxon>Eukaryota</taxon>
        <taxon>Viridiplantae</taxon>
        <taxon>Streptophyta</taxon>
        <taxon>Embryophyta</taxon>
        <taxon>Tracheophyta</taxon>
        <taxon>Spermatophyta</taxon>
        <taxon>Magnoliopsida</taxon>
        <taxon>eudicotyledons</taxon>
        <taxon>Gunneridae</taxon>
        <taxon>Pentapetalae</taxon>
        <taxon>rosids</taxon>
        <taxon>malvids</taxon>
        <taxon>Sapindales</taxon>
        <taxon>Anacardiaceae</taxon>
        <taxon>Pistacia</taxon>
    </lineage>
</organism>
<gene>
    <name evidence="1" type="ORF">Patl1_21413</name>
</gene>
<name>A0ACC1BMU4_9ROSI</name>
<proteinExistence type="predicted"/>
<dbReference type="EMBL" id="CM047900">
    <property type="protein sequence ID" value="KAJ0100176.1"/>
    <property type="molecule type" value="Genomic_DNA"/>
</dbReference>
<evidence type="ECO:0000313" key="2">
    <source>
        <dbReference type="Proteomes" id="UP001164250"/>
    </source>
</evidence>
<reference evidence="2" key="1">
    <citation type="journal article" date="2023" name="G3 (Bethesda)">
        <title>Genome assembly and association tests identify interacting loci associated with vigor, precocity, and sex in interspecific pistachio rootstocks.</title>
        <authorList>
            <person name="Palmer W."/>
            <person name="Jacygrad E."/>
            <person name="Sagayaradj S."/>
            <person name="Cavanaugh K."/>
            <person name="Han R."/>
            <person name="Bertier L."/>
            <person name="Beede B."/>
            <person name="Kafkas S."/>
            <person name="Golino D."/>
            <person name="Preece J."/>
            <person name="Michelmore R."/>
        </authorList>
    </citation>
    <scope>NUCLEOTIDE SEQUENCE [LARGE SCALE GENOMIC DNA]</scope>
</reference>
<evidence type="ECO:0000313" key="1">
    <source>
        <dbReference type="EMBL" id="KAJ0100176.1"/>
    </source>
</evidence>
<dbReference type="Proteomes" id="UP001164250">
    <property type="component" value="Chromosome 4"/>
</dbReference>
<accession>A0ACC1BMU4</accession>